<protein>
    <submittedName>
        <fullName evidence="1">Uncharacterized protein</fullName>
    </submittedName>
</protein>
<sequence length="140" mass="15096">MRSWAVCRRLVALVPRKSVHQNCPFEKLIPPVAVAVGETLPCGGFMSRLGRSSRRRRRINSRRCAKAPPSLRYVEACFSYRCPAVPESRLSPDKAPVPPGNSPWSAIRQIWARASKAKAPGGGAPAAPLIATIEPIAGTG</sequence>
<keyword evidence="2" id="KW-1185">Reference proteome</keyword>
<organism evidence="1 2">
    <name type="scientific">Purpureocillium lilacinum</name>
    <name type="common">Paecilomyces lilacinus</name>
    <dbReference type="NCBI Taxonomy" id="33203"/>
    <lineage>
        <taxon>Eukaryota</taxon>
        <taxon>Fungi</taxon>
        <taxon>Dikarya</taxon>
        <taxon>Ascomycota</taxon>
        <taxon>Pezizomycotina</taxon>
        <taxon>Sordariomycetes</taxon>
        <taxon>Hypocreomycetidae</taxon>
        <taxon>Hypocreales</taxon>
        <taxon>Ophiocordycipitaceae</taxon>
        <taxon>Purpureocillium</taxon>
    </lineage>
</organism>
<gene>
    <name evidence="1" type="ORF">Purlil1_9195</name>
</gene>
<evidence type="ECO:0000313" key="2">
    <source>
        <dbReference type="Proteomes" id="UP001287286"/>
    </source>
</evidence>
<proteinExistence type="predicted"/>
<name>A0ABR0BQN1_PURLI</name>
<accession>A0ABR0BQN1</accession>
<dbReference type="Proteomes" id="UP001287286">
    <property type="component" value="Unassembled WGS sequence"/>
</dbReference>
<comment type="caution">
    <text evidence="1">The sequence shown here is derived from an EMBL/GenBank/DDBJ whole genome shotgun (WGS) entry which is preliminary data.</text>
</comment>
<dbReference type="EMBL" id="JAWRVI010000041">
    <property type="protein sequence ID" value="KAK4086349.1"/>
    <property type="molecule type" value="Genomic_DNA"/>
</dbReference>
<reference evidence="1 2" key="1">
    <citation type="journal article" date="2024" name="Microbiol. Resour. Announc.">
        <title>Genome annotations for the ascomycete fungi Trichoderma harzianum, Trichoderma aggressivum, and Purpureocillium lilacinum.</title>
        <authorList>
            <person name="Beijen E.P.W."/>
            <person name="Ohm R.A."/>
        </authorList>
    </citation>
    <scope>NUCLEOTIDE SEQUENCE [LARGE SCALE GENOMIC DNA]</scope>
    <source>
        <strain evidence="1 2">CBS 150709</strain>
    </source>
</reference>
<evidence type="ECO:0000313" key="1">
    <source>
        <dbReference type="EMBL" id="KAK4086349.1"/>
    </source>
</evidence>